<reference evidence="8" key="1">
    <citation type="submission" date="2025-08" db="UniProtKB">
        <authorList>
            <consortium name="RefSeq"/>
        </authorList>
    </citation>
    <scope>IDENTIFICATION</scope>
    <source>
        <tissue evidence="8">Muscle</tissue>
    </source>
</reference>
<organism evidence="8">
    <name type="scientific">Cyprinus carpio</name>
    <name type="common">Common carp</name>
    <dbReference type="NCBI Taxonomy" id="7962"/>
    <lineage>
        <taxon>Eukaryota</taxon>
        <taxon>Metazoa</taxon>
        <taxon>Chordata</taxon>
        <taxon>Craniata</taxon>
        <taxon>Vertebrata</taxon>
        <taxon>Euteleostomi</taxon>
        <taxon>Actinopterygii</taxon>
        <taxon>Neopterygii</taxon>
        <taxon>Teleostei</taxon>
        <taxon>Ostariophysi</taxon>
        <taxon>Cypriniformes</taxon>
        <taxon>Cyprinidae</taxon>
        <taxon>Cyprininae</taxon>
        <taxon>Cyprinus</taxon>
    </lineage>
</organism>
<dbReference type="OrthoDB" id="5982876at2759"/>
<keyword evidence="3" id="KW-0862">Zinc</keyword>
<keyword evidence="4 5" id="KW-0238">DNA-binding</keyword>
<dbReference type="SMART" id="SM00980">
    <property type="entry name" value="THAP"/>
    <property type="match status" value="1"/>
</dbReference>
<evidence type="ECO:0000256" key="4">
    <source>
        <dbReference type="ARBA" id="ARBA00023125"/>
    </source>
</evidence>
<feature type="region of interest" description="Disordered" evidence="6">
    <location>
        <begin position="98"/>
        <end position="117"/>
    </location>
</feature>
<dbReference type="Proteomes" id="UP001155660">
    <property type="component" value="Chromosome B7"/>
</dbReference>
<name>A0A9Q9WGY2_CYPCA</name>
<dbReference type="Pfam" id="PF05485">
    <property type="entry name" value="THAP"/>
    <property type="match status" value="1"/>
</dbReference>
<gene>
    <name evidence="8" type="primary">LOC109049388</name>
</gene>
<dbReference type="PANTHER" id="PTHR31751">
    <property type="entry name" value="SI:CH211-108C17.2-RELATED-RELATED"/>
    <property type="match status" value="1"/>
</dbReference>
<evidence type="ECO:0000313" key="8">
    <source>
        <dbReference type="RefSeq" id="XP_042583212.1"/>
    </source>
</evidence>
<evidence type="ECO:0000259" key="7">
    <source>
        <dbReference type="PROSITE" id="PS50950"/>
    </source>
</evidence>
<dbReference type="SMART" id="SM00692">
    <property type="entry name" value="DM3"/>
    <property type="match status" value="1"/>
</dbReference>
<evidence type="ECO:0000256" key="5">
    <source>
        <dbReference type="PROSITE-ProRule" id="PRU00309"/>
    </source>
</evidence>
<keyword evidence="1" id="KW-0479">Metal-binding</keyword>
<dbReference type="AlphaFoldDB" id="A0A9Q9WGY2"/>
<dbReference type="PANTHER" id="PTHR31751:SF42">
    <property type="entry name" value="PROTEIN CBG10204"/>
    <property type="match status" value="1"/>
</dbReference>
<dbReference type="InterPro" id="IPR006612">
    <property type="entry name" value="THAP_Znf"/>
</dbReference>
<protein>
    <submittedName>
        <fullName evidence="8">Uncharacterized protein LOC109049388</fullName>
    </submittedName>
</protein>
<feature type="domain" description="THAP-type" evidence="7">
    <location>
        <begin position="1"/>
        <end position="96"/>
    </location>
</feature>
<dbReference type="GeneID" id="109049388"/>
<dbReference type="KEGG" id="ccar:109049388"/>
<evidence type="ECO:0000256" key="3">
    <source>
        <dbReference type="ARBA" id="ARBA00022833"/>
    </source>
</evidence>
<dbReference type="RefSeq" id="XP_042583212.1">
    <property type="nucleotide sequence ID" value="XM_042727278.1"/>
</dbReference>
<keyword evidence="2 5" id="KW-0863">Zinc-finger</keyword>
<evidence type="ECO:0000256" key="1">
    <source>
        <dbReference type="ARBA" id="ARBA00022723"/>
    </source>
</evidence>
<proteinExistence type="predicted"/>
<dbReference type="PROSITE" id="PS50950">
    <property type="entry name" value="ZF_THAP"/>
    <property type="match status" value="1"/>
</dbReference>
<feature type="compositionally biased region" description="Polar residues" evidence="6">
    <location>
        <begin position="98"/>
        <end position="114"/>
    </location>
</feature>
<dbReference type="GO" id="GO:0003677">
    <property type="term" value="F:DNA binding"/>
    <property type="evidence" value="ECO:0007669"/>
    <property type="project" value="UniProtKB-UniRule"/>
</dbReference>
<evidence type="ECO:0000256" key="6">
    <source>
        <dbReference type="SAM" id="MobiDB-lite"/>
    </source>
</evidence>
<sequence>MVRKCAFPGCPNREKLTSKRKGALTLPQNERLTFHRFPSNDRERLNLWLLAVQRDVNLPINSVKHMKLCSEHFSPDDFKSVQQKRLLKSTAVPNLFIQTNKESKDPSQLSQDPQSAGPMLTGLLPQVTDQSENTVTEEILSAVNLAGVPQSTPVKPNRINSSTQVPDSPFPSTLLLVLSSPEKSIQCSKPSTSGTYYALPAIKSYQSNEQTYAESENINEDLSLDVSMLSLDPTTEKDLSFVPLSSTSTSTPTTEEEEANCRFKDKKWIVNESSLMELFTRCHHCGASVTETKKTTCGSLLRVAWECSNGHQGKWNSCDEIRGMPANNLLVAACTLFTGATYVDIDDWASLLNLQIPKKTTFYAIQSSYLIPVVDVMYKEQQEKLLEGLRTQNILQKGVHLSGDGRNDSPGFSAKYCTYSIMDGSTNQVVHYELVQVTEAASSVGMEPIGFKRGLNSLLEMGIDIDVMTTDRSPSIRKIMRVDYPQIHHEFDIWHVVKGFFKKLLSVSKKKENVDLQPWIKSICNHLWYACASCNGDPEVLTEKWKSLLHHICGEHRWEENGRQQTCAHDDLTHDQQRRKRWLRKESTAFRTLSTLVLHPNLLKDMRQMALFKHTGKLMLKQMV</sequence>
<dbReference type="GO" id="GO:0008270">
    <property type="term" value="F:zinc ion binding"/>
    <property type="evidence" value="ECO:0007669"/>
    <property type="project" value="UniProtKB-KW"/>
</dbReference>
<accession>A0A9Q9WGY2</accession>
<evidence type="ECO:0000256" key="2">
    <source>
        <dbReference type="ARBA" id="ARBA00022771"/>
    </source>
</evidence>